<evidence type="ECO:0000259" key="14">
    <source>
        <dbReference type="PROSITE" id="PS51131"/>
    </source>
</evidence>
<feature type="binding site" evidence="12">
    <location>
        <position position="498"/>
    </location>
    <ligand>
        <name>Zn(2+)</name>
        <dbReference type="ChEBI" id="CHEBI:29105"/>
    </ligand>
</feature>
<dbReference type="RefSeq" id="WP_208353450.1">
    <property type="nucleotide sequence ID" value="NZ_JAALHA020000016.1"/>
</dbReference>
<dbReference type="InterPro" id="IPR013134">
    <property type="entry name" value="Zn_hook_RAD50"/>
</dbReference>
<dbReference type="AlphaFoldDB" id="A0AAP5IEL5"/>
<dbReference type="Gene3D" id="1.10.287.510">
    <property type="entry name" value="Helix hairpin bin"/>
    <property type="match status" value="1"/>
</dbReference>
<feature type="coiled-coil region" evidence="13">
    <location>
        <begin position="159"/>
        <end position="259"/>
    </location>
</feature>
<dbReference type="InterPro" id="IPR004592">
    <property type="entry name" value="SbcC_gammaproteobac_type"/>
</dbReference>
<keyword evidence="6" id="KW-0227">DNA damage</keyword>
<dbReference type="InterPro" id="IPR038729">
    <property type="entry name" value="Rad50/SbcC_AAA"/>
</dbReference>
<dbReference type="GO" id="GO:0046872">
    <property type="term" value="F:metal ion binding"/>
    <property type="evidence" value="ECO:0007669"/>
    <property type="project" value="UniProtKB-UniRule"/>
</dbReference>
<evidence type="ECO:0000256" key="10">
    <source>
        <dbReference type="ARBA" id="ARBA00023054"/>
    </source>
</evidence>
<evidence type="ECO:0000256" key="7">
    <source>
        <dbReference type="ARBA" id="ARBA00022801"/>
    </source>
</evidence>
<dbReference type="Pfam" id="PF13476">
    <property type="entry name" value="AAA_23"/>
    <property type="match status" value="1"/>
</dbReference>
<keyword evidence="5" id="KW-0547">Nucleotide-binding</keyword>
<feature type="binding site" evidence="12">
    <location>
        <position position="501"/>
    </location>
    <ligand>
        <name>Zn(2+)</name>
        <dbReference type="ChEBI" id="CHEBI:29105"/>
    </ligand>
</feature>
<feature type="coiled-coil region" evidence="13">
    <location>
        <begin position="535"/>
        <end position="596"/>
    </location>
</feature>
<keyword evidence="7" id="KW-0378">Hydrolase</keyword>
<dbReference type="PANTHER" id="PTHR32114:SF2">
    <property type="entry name" value="ABC TRANSPORTER ABCH.3"/>
    <property type="match status" value="1"/>
</dbReference>
<feature type="domain" description="Zinc-hook" evidence="14">
    <location>
        <begin position="446"/>
        <end position="557"/>
    </location>
</feature>
<evidence type="ECO:0000256" key="13">
    <source>
        <dbReference type="SAM" id="Coils"/>
    </source>
</evidence>
<evidence type="ECO:0000256" key="1">
    <source>
        <dbReference type="ARBA" id="ARBA00006930"/>
    </source>
</evidence>
<dbReference type="Pfam" id="PF13558">
    <property type="entry name" value="SbcC_Walker_B"/>
    <property type="match status" value="1"/>
</dbReference>
<feature type="coiled-coil region" evidence="13">
    <location>
        <begin position="322"/>
        <end position="376"/>
    </location>
</feature>
<evidence type="ECO:0000256" key="11">
    <source>
        <dbReference type="ARBA" id="ARBA00023204"/>
    </source>
</evidence>
<dbReference type="GO" id="GO:0005524">
    <property type="term" value="F:ATP binding"/>
    <property type="evidence" value="ECO:0007669"/>
    <property type="project" value="UniProtKB-KW"/>
</dbReference>
<comment type="similarity">
    <text evidence="1">Belongs to the SMC family. SbcC subfamily.</text>
</comment>
<dbReference type="PROSITE" id="PS51131">
    <property type="entry name" value="ZN_HOOK"/>
    <property type="match status" value="1"/>
</dbReference>
<evidence type="ECO:0000256" key="2">
    <source>
        <dbReference type="ARBA" id="ARBA00011322"/>
    </source>
</evidence>
<evidence type="ECO:0000313" key="15">
    <source>
        <dbReference type="EMBL" id="MDR9898273.1"/>
    </source>
</evidence>
<dbReference type="EMBL" id="JAALHA020000016">
    <property type="protein sequence ID" value="MDR9898273.1"/>
    <property type="molecule type" value="Genomic_DNA"/>
</dbReference>
<keyword evidence="8 12" id="KW-0862">Zinc</keyword>
<keyword evidence="16" id="KW-1185">Reference proteome</keyword>
<evidence type="ECO:0000256" key="6">
    <source>
        <dbReference type="ARBA" id="ARBA00022763"/>
    </source>
</evidence>
<keyword evidence="10 13" id="KW-0175">Coiled coil</keyword>
<sequence>MIPVQLTLKNFLSYRDATLDFRGLHTACICGSNGAGKSSLLEAITWAIWGESRAATEDDVINTGAKEVQVDFIFQTSQQIYRVIRTRVRGGSGALEFQIETPTGFRALTGKGIRATQDLILEHIKLDYDTFINSAYLRQGRADEFMLKRPNERKEILAELLKLNQYDELEERAKELSRQYKARVEELERSLESMKHQLQRREEITQKQANLEAQINQLQQTQAFDNIQLQSLQVVQHQRQTWEEQLNFVRQQYQNSTQDCDRLGQEKLAIISQISDLESQLGQEADIKGGYSQYQILQSQEEAFATKFEEYTRTERIRQQKQHQLTKQIHEIERQLQHAQAQIEALQQQEREIEQILQKSEEVEAALAQLAAARNRVAYLDDLRMQVSPLLQQQATLQSQLNRAHAGLVARIEQLEVRENQLETQKRRQPQLQQAVMDVALQIEEMEKKRVYLQRVQEKGQERRHFIERLQAQQREYERLLGELDQKLLLLQNPNALCPLCERPLEEHNWNRVVDKTKLEQKDTEGQLWVFREQMAVSDREIQVLRQEYREISQQIATYESLREHRGQLAAQLQATSDVEQQLEEIGLERRQLERSLQLGDYAPDKHAELRELEQYLQQLNYNEQDHALARNEVERWRWAEIKLSQIKDAGKRQAQIAAKKPELQAKIDQLKIKLQQEATDSDCAREIASLEDYLKEIGYDTEQHNSLRLGVKKAQPWELRYQNLLVAQQQYPQLKTRAQELEVSLQARLAERQRLASHIESITQQMEQTANPTAQIQSLEQQLASRRRQLDEQLAQLGGLEQLNHQLGTLQVQYEQQQEQLQHAKQQHRVYQELAQAFGKNGIQALMIENVLPQLEVETNQLLARLSANQLHVQFVTQKAGRHGKSTKKNVKLIDTLEILIADARGTRAYETYSGGEAFRINFAIRLALAKLLAQRSGAALQLLIIDEGFGTQDAEGCDRLIAAINAIASDFACILTVTHMPSLKEAFQARIEVDKTQQGSQLRLLI</sequence>
<organism evidence="15 16">
    <name type="scientific">Aetokthonos hydrillicola Thurmond2011</name>
    <dbReference type="NCBI Taxonomy" id="2712845"/>
    <lineage>
        <taxon>Bacteria</taxon>
        <taxon>Bacillati</taxon>
        <taxon>Cyanobacteriota</taxon>
        <taxon>Cyanophyceae</taxon>
        <taxon>Nostocales</taxon>
        <taxon>Hapalosiphonaceae</taxon>
        <taxon>Aetokthonos</taxon>
    </lineage>
</organism>
<evidence type="ECO:0000313" key="16">
    <source>
        <dbReference type="Proteomes" id="UP000667802"/>
    </source>
</evidence>
<dbReference type="GO" id="GO:0006302">
    <property type="term" value="P:double-strand break repair"/>
    <property type="evidence" value="ECO:0007669"/>
    <property type="project" value="InterPro"/>
</dbReference>
<dbReference type="Gene3D" id="3.40.50.300">
    <property type="entry name" value="P-loop containing nucleotide triphosphate hydrolases"/>
    <property type="match status" value="2"/>
</dbReference>
<accession>A0AAP5IEL5</accession>
<dbReference type="SUPFAM" id="SSF75712">
    <property type="entry name" value="Rad50 coiled-coil Zn hook"/>
    <property type="match status" value="1"/>
</dbReference>
<dbReference type="InterPro" id="IPR027417">
    <property type="entry name" value="P-loop_NTPase"/>
</dbReference>
<keyword evidence="11" id="KW-0234">DNA repair</keyword>
<dbReference type="Proteomes" id="UP000667802">
    <property type="component" value="Unassembled WGS sequence"/>
</dbReference>
<protein>
    <recommendedName>
        <fullName evidence="3">Nuclease SbcCD subunit C</fullName>
    </recommendedName>
</protein>
<evidence type="ECO:0000256" key="4">
    <source>
        <dbReference type="ARBA" id="ARBA00022723"/>
    </source>
</evidence>
<feature type="coiled-coil region" evidence="13">
    <location>
        <begin position="777"/>
        <end position="835"/>
    </location>
</feature>
<dbReference type="NCBIfam" id="TIGR00618">
    <property type="entry name" value="sbcc"/>
    <property type="match status" value="1"/>
</dbReference>
<evidence type="ECO:0000256" key="9">
    <source>
        <dbReference type="ARBA" id="ARBA00022840"/>
    </source>
</evidence>
<reference evidence="16" key="1">
    <citation type="journal article" date="2021" name="Science">
        <title>Hunting the eagle killer: A cyanobacterial neurotoxin causes vacuolar myelinopathy.</title>
        <authorList>
            <person name="Breinlinger S."/>
            <person name="Phillips T.J."/>
            <person name="Haram B.N."/>
            <person name="Mares J."/>
            <person name="Martinez Yerena J.A."/>
            <person name="Hrouzek P."/>
            <person name="Sobotka R."/>
            <person name="Henderson W.M."/>
            <person name="Schmieder P."/>
            <person name="Williams S.M."/>
            <person name="Lauderdale J.D."/>
            <person name="Wilde H.D."/>
            <person name="Gerrin W."/>
            <person name="Kust A."/>
            <person name="Washington J.W."/>
            <person name="Wagner C."/>
            <person name="Geier B."/>
            <person name="Liebeke M."/>
            <person name="Enke H."/>
            <person name="Niedermeyer T.H.J."/>
            <person name="Wilde S.B."/>
        </authorList>
    </citation>
    <scope>NUCLEOTIDE SEQUENCE [LARGE SCALE GENOMIC DNA]</scope>
    <source>
        <strain evidence="16">Thurmond2011</strain>
    </source>
</reference>
<evidence type="ECO:0000256" key="12">
    <source>
        <dbReference type="PROSITE-ProRule" id="PRU00471"/>
    </source>
</evidence>
<evidence type="ECO:0000256" key="5">
    <source>
        <dbReference type="ARBA" id="ARBA00022741"/>
    </source>
</evidence>
<evidence type="ECO:0000256" key="8">
    <source>
        <dbReference type="ARBA" id="ARBA00022833"/>
    </source>
</evidence>
<dbReference type="GO" id="GO:0016887">
    <property type="term" value="F:ATP hydrolysis activity"/>
    <property type="evidence" value="ECO:0007669"/>
    <property type="project" value="InterPro"/>
</dbReference>
<name>A0AAP5IEL5_9CYAN</name>
<proteinExistence type="inferred from homology"/>
<comment type="subunit">
    <text evidence="2">Heterodimer of SbcC and SbcD.</text>
</comment>
<keyword evidence="9" id="KW-0067">ATP-binding</keyword>
<gene>
    <name evidence="15" type="ORF">G7B40_027480</name>
</gene>
<evidence type="ECO:0000256" key="3">
    <source>
        <dbReference type="ARBA" id="ARBA00013368"/>
    </source>
</evidence>
<keyword evidence="4 12" id="KW-0479">Metal-binding</keyword>
<feature type="coiled-coil region" evidence="13">
    <location>
        <begin position="463"/>
        <end position="490"/>
    </location>
</feature>
<dbReference type="PANTHER" id="PTHR32114">
    <property type="entry name" value="ABC TRANSPORTER ABCH.3"/>
    <property type="match status" value="1"/>
</dbReference>
<dbReference type="SUPFAM" id="SSF52540">
    <property type="entry name" value="P-loop containing nucleoside triphosphate hydrolases"/>
    <property type="match status" value="2"/>
</dbReference>
<comment type="caution">
    <text evidence="15">The sequence shown here is derived from an EMBL/GenBank/DDBJ whole genome shotgun (WGS) entry which is preliminary data.</text>
</comment>